<dbReference type="PANTHER" id="PTHR38429">
    <property type="entry name" value="SEPTATION PROTEIN SPOVG-RELATED"/>
    <property type="match status" value="1"/>
</dbReference>
<evidence type="ECO:0000256" key="3">
    <source>
        <dbReference type="ARBA" id="ARBA00023306"/>
    </source>
</evidence>
<dbReference type="RefSeq" id="WP_118030886.1">
    <property type="nucleotide sequence ID" value="NZ_QSFV01000057.1"/>
</dbReference>
<sequence length="209" mass="24293">MNYKIKVYKTKSNEWSTKAYASVTFNNSFVVTGITVREGKNNNLFVAMPSYKSSKTDENGKPVYKDYCNPTTKEFRDELYGNIIDAYMNDKKELEVKGASNKFEFGIALRSFSGENIEALGRIYFDKCFVINNVKVIPSEKGSFVAMPSQLVNKENGEKEYEDICFPITKEFRKELYDAILKEKDVMKQKQQEEFQKIDEMDKENLPFR</sequence>
<reference evidence="4 5" key="1">
    <citation type="submission" date="2018-08" db="EMBL/GenBank/DDBJ databases">
        <title>A genome reference for cultivated species of the human gut microbiota.</title>
        <authorList>
            <person name="Zou Y."/>
            <person name="Xue W."/>
            <person name="Luo G."/>
        </authorList>
    </citation>
    <scope>NUCLEOTIDE SEQUENCE [LARGE SCALE GENOMIC DNA]</scope>
    <source>
        <strain evidence="4 5">AM42-30</strain>
    </source>
</reference>
<accession>A0A413T066</accession>
<comment type="caution">
    <text evidence="4">The sequence shown here is derived from an EMBL/GenBank/DDBJ whole genome shotgun (WGS) entry which is preliminary data.</text>
</comment>
<dbReference type="AlphaFoldDB" id="A0A413T066"/>
<dbReference type="Proteomes" id="UP000285740">
    <property type="component" value="Unassembled WGS sequence"/>
</dbReference>
<protein>
    <submittedName>
        <fullName evidence="4">Septation protein spoVG</fullName>
    </submittedName>
</protein>
<evidence type="ECO:0000313" key="5">
    <source>
        <dbReference type="Proteomes" id="UP000285740"/>
    </source>
</evidence>
<gene>
    <name evidence="4" type="ORF">DW918_11035</name>
</gene>
<dbReference type="SUPFAM" id="SSF160537">
    <property type="entry name" value="SpoVG-like"/>
    <property type="match status" value="2"/>
</dbReference>
<evidence type="ECO:0000313" key="4">
    <source>
        <dbReference type="EMBL" id="RHA75761.1"/>
    </source>
</evidence>
<dbReference type="InterPro" id="IPR036751">
    <property type="entry name" value="SpoVG_sf"/>
</dbReference>
<keyword evidence="1" id="KW-0132">Cell division</keyword>
<dbReference type="Gene3D" id="3.30.1120.40">
    <property type="entry name" value="Stage V sporulation protein G"/>
    <property type="match status" value="2"/>
</dbReference>
<evidence type="ECO:0000256" key="2">
    <source>
        <dbReference type="ARBA" id="ARBA00023210"/>
    </source>
</evidence>
<evidence type="ECO:0000256" key="1">
    <source>
        <dbReference type="ARBA" id="ARBA00022618"/>
    </source>
</evidence>
<organism evidence="4 5">
    <name type="scientific">Eubacterium ventriosum</name>
    <dbReference type="NCBI Taxonomy" id="39496"/>
    <lineage>
        <taxon>Bacteria</taxon>
        <taxon>Bacillati</taxon>
        <taxon>Bacillota</taxon>
        <taxon>Clostridia</taxon>
        <taxon>Eubacteriales</taxon>
        <taxon>Eubacteriaceae</taxon>
        <taxon>Eubacterium</taxon>
    </lineage>
</organism>
<proteinExistence type="predicted"/>
<dbReference type="Pfam" id="PF04026">
    <property type="entry name" value="SpoVG"/>
    <property type="match status" value="2"/>
</dbReference>
<dbReference type="GO" id="GO:0030435">
    <property type="term" value="P:sporulation resulting in formation of a cellular spore"/>
    <property type="evidence" value="ECO:0007669"/>
    <property type="project" value="InterPro"/>
</dbReference>
<dbReference type="PANTHER" id="PTHR38429:SF1">
    <property type="entry name" value="SEPTATION PROTEIN SPOVG-RELATED"/>
    <property type="match status" value="1"/>
</dbReference>
<name>A0A413T066_9FIRM</name>
<dbReference type="InterPro" id="IPR007170">
    <property type="entry name" value="SpoVG"/>
</dbReference>
<keyword evidence="2" id="KW-0717">Septation</keyword>
<keyword evidence="3" id="KW-0131">Cell cycle</keyword>
<dbReference type="EMBL" id="QSFV01000057">
    <property type="protein sequence ID" value="RHA75761.1"/>
    <property type="molecule type" value="Genomic_DNA"/>
</dbReference>
<dbReference type="GO" id="GO:0000917">
    <property type="term" value="P:division septum assembly"/>
    <property type="evidence" value="ECO:0007669"/>
    <property type="project" value="UniProtKB-KW"/>
</dbReference>